<name>A0ABD1NZ66_9LAMI</name>
<gene>
    <name evidence="1" type="ORF">Adt_46572</name>
</gene>
<proteinExistence type="predicted"/>
<protein>
    <submittedName>
        <fullName evidence="1">Uncharacterized protein</fullName>
    </submittedName>
</protein>
<reference evidence="2" key="1">
    <citation type="submission" date="2024-07" db="EMBL/GenBank/DDBJ databases">
        <title>Two chromosome-level genome assemblies of Korean endemic species Abeliophyllum distichum and Forsythia ovata (Oleaceae).</title>
        <authorList>
            <person name="Jang H."/>
        </authorList>
    </citation>
    <scope>NUCLEOTIDE SEQUENCE [LARGE SCALE GENOMIC DNA]</scope>
</reference>
<keyword evidence="2" id="KW-1185">Reference proteome</keyword>
<comment type="caution">
    <text evidence="1">The sequence shown here is derived from an EMBL/GenBank/DDBJ whole genome shotgun (WGS) entry which is preliminary data.</text>
</comment>
<evidence type="ECO:0000313" key="1">
    <source>
        <dbReference type="EMBL" id="KAL2456910.1"/>
    </source>
</evidence>
<dbReference type="AlphaFoldDB" id="A0ABD1NZ66"/>
<sequence>MVDRDLLARIQILKNGILLIMMGSPVLLSAVGELIKPTCHVSKWIQPRQFPRPVCLTHKHKVPAFETLPHSCCELRRFPPRDCTSVIFVRSTPENSSQRLKHNPTAAVFLSLSLSRPKSHFYAPEIANLRALNLTSPRPKSPFSVPTLLFSYLPITPAPFSCPNAILDACYYDFRGWAAVL</sequence>
<accession>A0ABD1NZ66</accession>
<dbReference type="Proteomes" id="UP001604336">
    <property type="component" value="Unassembled WGS sequence"/>
</dbReference>
<evidence type="ECO:0000313" key="2">
    <source>
        <dbReference type="Proteomes" id="UP001604336"/>
    </source>
</evidence>
<dbReference type="EMBL" id="JBFOLK010000084">
    <property type="protein sequence ID" value="KAL2456910.1"/>
    <property type="molecule type" value="Genomic_DNA"/>
</dbReference>
<organism evidence="1 2">
    <name type="scientific">Abeliophyllum distichum</name>
    <dbReference type="NCBI Taxonomy" id="126358"/>
    <lineage>
        <taxon>Eukaryota</taxon>
        <taxon>Viridiplantae</taxon>
        <taxon>Streptophyta</taxon>
        <taxon>Embryophyta</taxon>
        <taxon>Tracheophyta</taxon>
        <taxon>Spermatophyta</taxon>
        <taxon>Magnoliopsida</taxon>
        <taxon>eudicotyledons</taxon>
        <taxon>Gunneridae</taxon>
        <taxon>Pentapetalae</taxon>
        <taxon>asterids</taxon>
        <taxon>lamiids</taxon>
        <taxon>Lamiales</taxon>
        <taxon>Oleaceae</taxon>
        <taxon>Forsythieae</taxon>
        <taxon>Abeliophyllum</taxon>
    </lineage>
</organism>